<keyword evidence="4 5" id="KW-0560">Oxidoreductase</keyword>
<evidence type="ECO:0000313" key="5">
    <source>
        <dbReference type="EMBL" id="MCJ0742763.1"/>
    </source>
</evidence>
<evidence type="ECO:0000256" key="3">
    <source>
        <dbReference type="ARBA" id="ARBA00022857"/>
    </source>
</evidence>
<protein>
    <submittedName>
        <fullName evidence="5">(S)-benzoin forming benzil reductase</fullName>
        <ecNumber evidence="5">1.1.1.320</ecNumber>
    </submittedName>
</protein>
<evidence type="ECO:0000256" key="1">
    <source>
        <dbReference type="ARBA" id="ARBA00004496"/>
    </source>
</evidence>
<dbReference type="InterPro" id="IPR002347">
    <property type="entry name" value="SDR_fam"/>
</dbReference>
<dbReference type="EC" id="1.1.1.320" evidence="5"/>
<sequence>MKKVLIITGGSKGIGEGIVNAYLADGFKIYSIARNVNKDLSTAVKQFAFDLTLIENIERLFEDIFKEIDPKETGQITLINNAGTLGEIAPLARLKPLDMQQTVALNLTSVFVSCAIFIKSCQSWSCKKSIINISSGAAQKPYFGWSVYCATKSAIDMLSKNIALEQEEEKHPVKVLSIAPGVVDTGMQAKIRSSSKDNFKTIDRFIQLKEDNQLLKPDYVGHSILQMNQDDQLISGSILRVQ</sequence>
<dbReference type="EMBL" id="JALGBH010000002">
    <property type="protein sequence ID" value="MCJ0742763.1"/>
    <property type="molecule type" value="Genomic_DNA"/>
</dbReference>
<dbReference type="GO" id="GO:0016491">
    <property type="term" value="F:oxidoreductase activity"/>
    <property type="evidence" value="ECO:0007669"/>
    <property type="project" value="UniProtKB-KW"/>
</dbReference>
<proteinExistence type="predicted"/>
<dbReference type="NCBIfam" id="NF005381">
    <property type="entry name" value="PRK06924.1"/>
    <property type="match status" value="1"/>
</dbReference>
<name>A0ABS9ZWU6_9SPHI</name>
<dbReference type="PANTHER" id="PTHR44085:SF2">
    <property type="entry name" value="SEPIAPTERIN REDUCTASE"/>
    <property type="match status" value="1"/>
</dbReference>
<dbReference type="Pfam" id="PF00106">
    <property type="entry name" value="adh_short"/>
    <property type="match status" value="1"/>
</dbReference>
<dbReference type="InterPro" id="IPR051721">
    <property type="entry name" value="Biopterin_syn/organic_redct"/>
</dbReference>
<comment type="subcellular location">
    <subcellularLocation>
        <location evidence="1">Cytoplasm</location>
    </subcellularLocation>
</comment>
<keyword evidence="3" id="KW-0521">NADP</keyword>
<keyword evidence="6" id="KW-1185">Reference proteome</keyword>
<keyword evidence="2" id="KW-0963">Cytoplasm</keyword>
<dbReference type="RefSeq" id="WP_243361519.1">
    <property type="nucleotide sequence ID" value="NZ_JALGBH010000002.1"/>
</dbReference>
<comment type="caution">
    <text evidence="5">The sequence shown here is derived from an EMBL/GenBank/DDBJ whole genome shotgun (WGS) entry which is preliminary data.</text>
</comment>
<dbReference type="PROSITE" id="PS00061">
    <property type="entry name" value="ADH_SHORT"/>
    <property type="match status" value="1"/>
</dbReference>
<dbReference type="Proteomes" id="UP001165460">
    <property type="component" value="Unassembled WGS sequence"/>
</dbReference>
<organism evidence="5 6">
    <name type="scientific">Pedobacter montanisoli</name>
    <dbReference type="NCBI Taxonomy" id="2923277"/>
    <lineage>
        <taxon>Bacteria</taxon>
        <taxon>Pseudomonadati</taxon>
        <taxon>Bacteroidota</taxon>
        <taxon>Sphingobacteriia</taxon>
        <taxon>Sphingobacteriales</taxon>
        <taxon>Sphingobacteriaceae</taxon>
        <taxon>Pedobacter</taxon>
    </lineage>
</organism>
<evidence type="ECO:0000256" key="2">
    <source>
        <dbReference type="ARBA" id="ARBA00022490"/>
    </source>
</evidence>
<dbReference type="PANTHER" id="PTHR44085">
    <property type="entry name" value="SEPIAPTERIN REDUCTASE"/>
    <property type="match status" value="1"/>
</dbReference>
<accession>A0ABS9ZWU6</accession>
<reference evidence="5" key="1">
    <citation type="submission" date="2022-03" db="EMBL/GenBank/DDBJ databases">
        <authorList>
            <person name="Woo C.Y."/>
        </authorList>
    </citation>
    <scope>NUCLEOTIDE SEQUENCE</scope>
    <source>
        <strain evidence="5">CYS-01</strain>
    </source>
</reference>
<dbReference type="PRINTS" id="PR00081">
    <property type="entry name" value="GDHRDH"/>
</dbReference>
<dbReference type="Gene3D" id="3.40.50.720">
    <property type="entry name" value="NAD(P)-binding Rossmann-like Domain"/>
    <property type="match status" value="1"/>
</dbReference>
<evidence type="ECO:0000313" key="6">
    <source>
        <dbReference type="Proteomes" id="UP001165460"/>
    </source>
</evidence>
<dbReference type="InterPro" id="IPR036291">
    <property type="entry name" value="NAD(P)-bd_dom_sf"/>
</dbReference>
<dbReference type="SUPFAM" id="SSF51735">
    <property type="entry name" value="NAD(P)-binding Rossmann-fold domains"/>
    <property type="match status" value="1"/>
</dbReference>
<evidence type="ECO:0000256" key="4">
    <source>
        <dbReference type="ARBA" id="ARBA00023002"/>
    </source>
</evidence>
<dbReference type="InterPro" id="IPR020904">
    <property type="entry name" value="Sc_DH/Rdtase_CS"/>
</dbReference>
<gene>
    <name evidence="5" type="ORF">MMF97_08585</name>
</gene>